<comment type="caution">
    <text evidence="2">The sequence shown here is derived from an EMBL/GenBank/DDBJ whole genome shotgun (WGS) entry which is preliminary data.</text>
</comment>
<evidence type="ECO:0000313" key="2">
    <source>
        <dbReference type="EMBL" id="MBB3039388.1"/>
    </source>
</evidence>
<dbReference type="EMBL" id="JACHWS010000003">
    <property type="protein sequence ID" value="MBB3039388.1"/>
    <property type="molecule type" value="Genomic_DNA"/>
</dbReference>
<sequence>MRPLNEGAPLEHGLPVRRSRQAGARDVRMVRALRMAAVFAANINSPPFLAIQVRYGRLKLTRGKRSRQRIIV</sequence>
<organism evidence="2 3">
    <name type="scientific">Hoyosella altamirensis</name>
    <dbReference type="NCBI Taxonomy" id="616997"/>
    <lineage>
        <taxon>Bacteria</taxon>
        <taxon>Bacillati</taxon>
        <taxon>Actinomycetota</taxon>
        <taxon>Actinomycetes</taxon>
        <taxon>Mycobacteriales</taxon>
        <taxon>Hoyosellaceae</taxon>
        <taxon>Hoyosella</taxon>
    </lineage>
</organism>
<reference evidence="2 3" key="1">
    <citation type="submission" date="2020-08" db="EMBL/GenBank/DDBJ databases">
        <title>Sequencing the genomes of 1000 actinobacteria strains.</title>
        <authorList>
            <person name="Klenk H.-P."/>
        </authorList>
    </citation>
    <scope>NUCLEOTIDE SEQUENCE [LARGE SCALE GENOMIC DNA]</scope>
    <source>
        <strain evidence="2 3">DSM 45258</strain>
    </source>
</reference>
<proteinExistence type="predicted"/>
<dbReference type="AlphaFoldDB" id="A0A839RT42"/>
<dbReference type="Proteomes" id="UP000567922">
    <property type="component" value="Unassembled WGS sequence"/>
</dbReference>
<gene>
    <name evidence="2" type="ORF">FHU29_003857</name>
</gene>
<protein>
    <submittedName>
        <fullName evidence="2">Uncharacterized protein</fullName>
    </submittedName>
</protein>
<evidence type="ECO:0000256" key="1">
    <source>
        <dbReference type="SAM" id="MobiDB-lite"/>
    </source>
</evidence>
<name>A0A839RT42_9ACTN</name>
<keyword evidence="3" id="KW-1185">Reference proteome</keyword>
<accession>A0A839RT42</accession>
<evidence type="ECO:0000313" key="3">
    <source>
        <dbReference type="Proteomes" id="UP000567922"/>
    </source>
</evidence>
<feature type="region of interest" description="Disordered" evidence="1">
    <location>
        <begin position="1"/>
        <end position="23"/>
    </location>
</feature>